<comment type="caution">
    <text evidence="7">The sequence shown here is derived from an EMBL/GenBank/DDBJ whole genome shotgun (WGS) entry which is preliminary data.</text>
</comment>
<sequence>MDCRTHETQPAARPIALVVERDAELVGLVAGGDRHAFEVLYRSYFPRLTRFLQRMTRSAPLIEEIVNDVMLVVWQKADTFDGSCKVSTWVFAIAYRRACKMLHRLDDPLESFPDALAGEADCQPEQRFEQLCLAHALGAALDALPLSQRAAFQLAFYHDMSCAEIAEIMDCPVNTVKTRLFHARRRLALLFEGQLEGRP</sequence>
<feature type="domain" description="RNA polymerase sigma factor 70 region 4 type 2" evidence="6">
    <location>
        <begin position="136"/>
        <end position="187"/>
    </location>
</feature>
<feature type="domain" description="RNA polymerase sigma-70 region 2" evidence="5">
    <location>
        <begin position="40"/>
        <end position="104"/>
    </location>
</feature>
<gene>
    <name evidence="7" type="ORF">ACFPQ5_12490</name>
</gene>
<keyword evidence="2" id="KW-0805">Transcription regulation</keyword>
<keyword evidence="8" id="KW-1185">Reference proteome</keyword>
<dbReference type="NCBIfam" id="TIGR02937">
    <property type="entry name" value="sigma70-ECF"/>
    <property type="match status" value="1"/>
</dbReference>
<reference evidence="8" key="1">
    <citation type="journal article" date="2019" name="Int. J. Syst. Evol. Microbiol.">
        <title>The Global Catalogue of Microorganisms (GCM) 10K type strain sequencing project: providing services to taxonomists for standard genome sequencing and annotation.</title>
        <authorList>
            <consortium name="The Broad Institute Genomics Platform"/>
            <consortium name="The Broad Institute Genome Sequencing Center for Infectious Disease"/>
            <person name="Wu L."/>
            <person name="Ma J."/>
        </authorList>
    </citation>
    <scope>NUCLEOTIDE SEQUENCE [LARGE SCALE GENOMIC DNA]</scope>
    <source>
        <strain evidence="8">CCUG 43111</strain>
    </source>
</reference>
<dbReference type="CDD" id="cd06171">
    <property type="entry name" value="Sigma70_r4"/>
    <property type="match status" value="1"/>
</dbReference>
<dbReference type="Gene3D" id="1.10.1740.10">
    <property type="match status" value="1"/>
</dbReference>
<organism evidence="7 8">
    <name type="scientific">Massilia suwonensis</name>
    <dbReference type="NCBI Taxonomy" id="648895"/>
    <lineage>
        <taxon>Bacteria</taxon>
        <taxon>Pseudomonadati</taxon>
        <taxon>Pseudomonadota</taxon>
        <taxon>Betaproteobacteria</taxon>
        <taxon>Burkholderiales</taxon>
        <taxon>Oxalobacteraceae</taxon>
        <taxon>Telluria group</taxon>
        <taxon>Massilia</taxon>
    </lineage>
</organism>
<dbReference type="Pfam" id="PF04542">
    <property type="entry name" value="Sigma70_r2"/>
    <property type="match status" value="1"/>
</dbReference>
<dbReference type="InterPro" id="IPR013325">
    <property type="entry name" value="RNA_pol_sigma_r2"/>
</dbReference>
<dbReference type="InterPro" id="IPR007627">
    <property type="entry name" value="RNA_pol_sigma70_r2"/>
</dbReference>
<dbReference type="EMBL" id="JBHSMR010000013">
    <property type="protein sequence ID" value="MFC5479018.1"/>
    <property type="molecule type" value="Genomic_DNA"/>
</dbReference>
<dbReference type="PANTHER" id="PTHR43133">
    <property type="entry name" value="RNA POLYMERASE ECF-TYPE SIGMA FACTO"/>
    <property type="match status" value="1"/>
</dbReference>
<evidence type="ECO:0000256" key="2">
    <source>
        <dbReference type="ARBA" id="ARBA00023015"/>
    </source>
</evidence>
<comment type="similarity">
    <text evidence="1">Belongs to the sigma-70 factor family. ECF subfamily.</text>
</comment>
<dbReference type="InterPro" id="IPR039425">
    <property type="entry name" value="RNA_pol_sigma-70-like"/>
</dbReference>
<dbReference type="InterPro" id="IPR036388">
    <property type="entry name" value="WH-like_DNA-bd_sf"/>
</dbReference>
<dbReference type="Proteomes" id="UP001596101">
    <property type="component" value="Unassembled WGS sequence"/>
</dbReference>
<evidence type="ECO:0000256" key="3">
    <source>
        <dbReference type="ARBA" id="ARBA00023082"/>
    </source>
</evidence>
<evidence type="ECO:0000313" key="7">
    <source>
        <dbReference type="EMBL" id="MFC5479018.1"/>
    </source>
</evidence>
<dbReference type="Pfam" id="PF08281">
    <property type="entry name" value="Sigma70_r4_2"/>
    <property type="match status" value="1"/>
</dbReference>
<keyword evidence="4" id="KW-0804">Transcription</keyword>
<dbReference type="SUPFAM" id="SSF88946">
    <property type="entry name" value="Sigma2 domain of RNA polymerase sigma factors"/>
    <property type="match status" value="1"/>
</dbReference>
<evidence type="ECO:0000313" key="8">
    <source>
        <dbReference type="Proteomes" id="UP001596101"/>
    </source>
</evidence>
<name>A0ABW0MQ07_9BURK</name>
<evidence type="ECO:0000256" key="4">
    <source>
        <dbReference type="ARBA" id="ARBA00023163"/>
    </source>
</evidence>
<dbReference type="RefSeq" id="WP_379755749.1">
    <property type="nucleotide sequence ID" value="NZ_JBHSMR010000013.1"/>
</dbReference>
<evidence type="ECO:0000259" key="5">
    <source>
        <dbReference type="Pfam" id="PF04542"/>
    </source>
</evidence>
<dbReference type="InterPro" id="IPR014284">
    <property type="entry name" value="RNA_pol_sigma-70_dom"/>
</dbReference>
<proteinExistence type="inferred from homology"/>
<dbReference type="SUPFAM" id="SSF88659">
    <property type="entry name" value="Sigma3 and sigma4 domains of RNA polymerase sigma factors"/>
    <property type="match status" value="1"/>
</dbReference>
<dbReference type="PANTHER" id="PTHR43133:SF32">
    <property type="entry name" value="BLR3042 PROTEIN"/>
    <property type="match status" value="1"/>
</dbReference>
<dbReference type="InterPro" id="IPR013324">
    <property type="entry name" value="RNA_pol_sigma_r3/r4-like"/>
</dbReference>
<protein>
    <submittedName>
        <fullName evidence="7">RNA polymerase sigma factor</fullName>
    </submittedName>
</protein>
<evidence type="ECO:0000256" key="1">
    <source>
        <dbReference type="ARBA" id="ARBA00010641"/>
    </source>
</evidence>
<keyword evidence="3" id="KW-0731">Sigma factor</keyword>
<accession>A0ABW0MQ07</accession>
<evidence type="ECO:0000259" key="6">
    <source>
        <dbReference type="Pfam" id="PF08281"/>
    </source>
</evidence>
<dbReference type="Gene3D" id="1.10.10.10">
    <property type="entry name" value="Winged helix-like DNA-binding domain superfamily/Winged helix DNA-binding domain"/>
    <property type="match status" value="1"/>
</dbReference>
<dbReference type="InterPro" id="IPR013249">
    <property type="entry name" value="RNA_pol_sigma70_r4_t2"/>
</dbReference>